<sequence length="741" mass="79102">MTTHNQPVIGKAVNRVDGPLKVTGRARYAAEHMSERNPLIGWPVSSDTAVGEITNIDTTEAERADGVSAVITYKNAGPLKPFSKPADESRFTQSRAVLHEPHIRHFGAPVALVIANTLEQARYAASLVTFTVKGNAPDLLTSFDDAQQKPASLDGGFEPDVTSGEKPHDDDIRSEIESVYTTPSQISAAMEPHATVADFKDGKLEVYCSVQIIASAVEALAITLEMAPEDIVVQSPYVGGGFGSKLGLHYDAILACIGARHVKQPVKVALSRRQVFYNTPHRGHSIQHISLSSNANRELTNITHKSAMPKAKGYEFAEATGAGARVTYKSQYIESTHRVKDVDLPLIDSTRSPGDAIGSLAFESAIDELAHKANIDPLTFRIKNLPVVHPMKGSPFTTHNLGECLRQGAEKFGWQHKPSPSEGKVIGHGVASAMRMNVLVESSADVEINAEGQVIVRSDMTDIGTGTYTILAQIAAEMLSTPVENVIVKLGDSRFPASCGSGGSFGAASTGSAVKKACEALTQKIMATLPGEYKNARLRMEQGEFIVTNAPDNSTASSAKSALLLDVVDKSAFPLSATGSVSQDDTSDQEQYSCGAHFAEVEVDTLTGEVRLLRQYGMFSAGQILNLKTASSQIKGGMVWGAGYALTEGIHHHTDSASFVNPDFGEYHIAVNRDIAEVNLDFLEEPDYAASPVGAKGIGELGITGAGAAIANAIYDACKVRVRDFPITMDKVMLGISDPQQ</sequence>
<dbReference type="Gene3D" id="3.30.365.10">
    <property type="entry name" value="Aldehyde oxidase/xanthine dehydrogenase, molybdopterin binding domain"/>
    <property type="match status" value="4"/>
</dbReference>
<protein>
    <submittedName>
        <fullName evidence="3">Xanthine dehydrogenase</fullName>
    </submittedName>
</protein>
<dbReference type="InterPro" id="IPR036856">
    <property type="entry name" value="Ald_Oxase/Xan_DH_a/b_sf"/>
</dbReference>
<feature type="domain" description="Aldehyde oxidase/xanthine dehydrogenase a/b hammerhead" evidence="2">
    <location>
        <begin position="23"/>
        <end position="136"/>
    </location>
</feature>
<dbReference type="InterPro" id="IPR008274">
    <property type="entry name" value="AldOxase/xan_DH_MoCoBD1"/>
</dbReference>
<reference evidence="3 4" key="1">
    <citation type="submission" date="2015-12" db="EMBL/GenBank/DDBJ databases">
        <title>Intraspecies pangenome expansion in the marine bacterium Alteromonas.</title>
        <authorList>
            <person name="Lopez-Perez M."/>
            <person name="Rodriguez-Valera F."/>
        </authorList>
    </citation>
    <scope>NUCLEOTIDE SEQUENCE [LARGE SCALE GENOMIC DNA]</scope>
    <source>
        <strain evidence="3 4">UM8</strain>
    </source>
</reference>
<evidence type="ECO:0000256" key="1">
    <source>
        <dbReference type="SAM" id="MobiDB-lite"/>
    </source>
</evidence>
<dbReference type="InterPro" id="IPR046867">
    <property type="entry name" value="AldOxase/xan_DH_MoCoBD2"/>
</dbReference>
<dbReference type="AlphaFoldDB" id="A0AAC9ADM5"/>
<dbReference type="EMBL" id="CP013928">
    <property type="protein sequence ID" value="AMJ79374.1"/>
    <property type="molecule type" value="Genomic_DNA"/>
</dbReference>
<organism evidence="3 4">
    <name type="scientific">Alteromonas mediterranea</name>
    <dbReference type="NCBI Taxonomy" id="314275"/>
    <lineage>
        <taxon>Bacteria</taxon>
        <taxon>Pseudomonadati</taxon>
        <taxon>Pseudomonadota</taxon>
        <taxon>Gammaproteobacteria</taxon>
        <taxon>Alteromonadales</taxon>
        <taxon>Alteromonadaceae</taxon>
        <taxon>Alteromonas/Salinimonas group</taxon>
        <taxon>Alteromonas</taxon>
    </lineage>
</organism>
<dbReference type="Pfam" id="PF02738">
    <property type="entry name" value="MoCoBD_1"/>
    <property type="match status" value="1"/>
</dbReference>
<evidence type="ECO:0000313" key="3">
    <source>
        <dbReference type="EMBL" id="AMJ79374.1"/>
    </source>
</evidence>
<evidence type="ECO:0000259" key="2">
    <source>
        <dbReference type="SMART" id="SM01008"/>
    </source>
</evidence>
<dbReference type="Gene3D" id="3.90.1170.50">
    <property type="entry name" value="Aldehyde oxidase/xanthine dehydrogenase, a/b hammerhead"/>
    <property type="match status" value="1"/>
</dbReference>
<dbReference type="PANTHER" id="PTHR11908:SF123">
    <property type="entry name" value="ALDEHYDE OXIDOREDUCTASE MOLYBDENUM-BINDING SUBUNIT PAOC"/>
    <property type="match status" value="1"/>
</dbReference>
<dbReference type="SUPFAM" id="SSF56003">
    <property type="entry name" value="Molybdenum cofactor-binding domain"/>
    <property type="match status" value="1"/>
</dbReference>
<dbReference type="Pfam" id="PF20256">
    <property type="entry name" value="MoCoBD_2"/>
    <property type="match status" value="1"/>
</dbReference>
<dbReference type="InterPro" id="IPR000674">
    <property type="entry name" value="Ald_Oxase/Xan_DH_a/b"/>
</dbReference>
<proteinExistence type="predicted"/>
<gene>
    <name evidence="3" type="ORF">AV942_14275</name>
</gene>
<dbReference type="GO" id="GO:0005506">
    <property type="term" value="F:iron ion binding"/>
    <property type="evidence" value="ECO:0007669"/>
    <property type="project" value="InterPro"/>
</dbReference>
<dbReference type="InterPro" id="IPR016208">
    <property type="entry name" value="Ald_Oxase/xanthine_DH-like"/>
</dbReference>
<name>A0AAC9ADM5_9ALTE</name>
<dbReference type="SMART" id="SM01008">
    <property type="entry name" value="Ald_Xan_dh_C"/>
    <property type="match status" value="1"/>
</dbReference>
<dbReference type="PANTHER" id="PTHR11908">
    <property type="entry name" value="XANTHINE DEHYDROGENASE"/>
    <property type="match status" value="1"/>
</dbReference>
<dbReference type="RefSeq" id="WP_015067726.1">
    <property type="nucleotide sequence ID" value="NZ_CP013928.1"/>
</dbReference>
<dbReference type="InterPro" id="IPR037165">
    <property type="entry name" value="AldOxase/xan_DH_Mopterin-bd_sf"/>
</dbReference>
<dbReference type="Proteomes" id="UP000061468">
    <property type="component" value="Chromosome"/>
</dbReference>
<dbReference type="GO" id="GO:0016491">
    <property type="term" value="F:oxidoreductase activity"/>
    <property type="evidence" value="ECO:0007669"/>
    <property type="project" value="InterPro"/>
</dbReference>
<feature type="region of interest" description="Disordered" evidence="1">
    <location>
        <begin position="151"/>
        <end position="170"/>
    </location>
</feature>
<dbReference type="SUPFAM" id="SSF54665">
    <property type="entry name" value="CO dehydrogenase molybdoprotein N-domain-like"/>
    <property type="match status" value="1"/>
</dbReference>
<dbReference type="Pfam" id="PF01315">
    <property type="entry name" value="Ald_Xan_dh_C"/>
    <property type="match status" value="1"/>
</dbReference>
<evidence type="ECO:0000313" key="4">
    <source>
        <dbReference type="Proteomes" id="UP000061468"/>
    </source>
</evidence>
<accession>A0AAC9ADM5</accession>